<organism evidence="1 2">
    <name type="scientific">Candidatus Hakubella thermalkaliphila</name>
    <dbReference type="NCBI Taxonomy" id="2754717"/>
    <lineage>
        <taxon>Bacteria</taxon>
        <taxon>Bacillati</taxon>
        <taxon>Actinomycetota</taxon>
        <taxon>Actinomycetota incertae sedis</taxon>
        <taxon>Candidatus Hakubellales</taxon>
        <taxon>Candidatus Hakubellaceae</taxon>
        <taxon>Candidatus Hakubella</taxon>
    </lineage>
</organism>
<sequence length="39" mass="4195">INPTAILKNLGSICRAISLIEPQYIVCIQVNDVVGLSII</sequence>
<dbReference type="Proteomes" id="UP000588083">
    <property type="component" value="Unassembled WGS sequence"/>
</dbReference>
<gene>
    <name evidence="1" type="ORF">HKBW3S34_02270</name>
</gene>
<evidence type="ECO:0000313" key="1">
    <source>
        <dbReference type="EMBL" id="GFP31350.1"/>
    </source>
</evidence>
<keyword evidence="2" id="KW-1185">Reference proteome</keyword>
<accession>A0A6V8PGW4</accession>
<evidence type="ECO:0000313" key="2">
    <source>
        <dbReference type="Proteomes" id="UP000588083"/>
    </source>
</evidence>
<reference evidence="1 2" key="1">
    <citation type="journal article" date="2020" name="Front. Microbiol.">
        <title>Single-cell genomics of novel Actinobacteria with the Wood-Ljungdahl pathway discovered in a serpentinizing system.</title>
        <authorList>
            <person name="Merino N."/>
            <person name="Kawai M."/>
            <person name="Boyd E.S."/>
            <person name="Colman D.R."/>
            <person name="McGlynn S.E."/>
            <person name="Nealson K.H."/>
            <person name="Kurokawa K."/>
            <person name="Hongoh Y."/>
        </authorList>
    </citation>
    <scope>NUCLEOTIDE SEQUENCE [LARGE SCALE GENOMIC DNA]</scope>
    <source>
        <strain evidence="1 2">S34</strain>
    </source>
</reference>
<feature type="non-terminal residue" evidence="1">
    <location>
        <position position="1"/>
    </location>
</feature>
<comment type="caution">
    <text evidence="1">The sequence shown here is derived from an EMBL/GenBank/DDBJ whole genome shotgun (WGS) entry which is preliminary data.</text>
</comment>
<name>A0A6V8PGW4_9ACTN</name>
<protein>
    <submittedName>
        <fullName evidence="1">Uncharacterized protein</fullName>
    </submittedName>
</protein>
<dbReference type="EMBL" id="BLRZ01000275">
    <property type="protein sequence ID" value="GFP31350.1"/>
    <property type="molecule type" value="Genomic_DNA"/>
</dbReference>
<proteinExistence type="predicted"/>
<dbReference type="AlphaFoldDB" id="A0A6V8PGW4"/>